<dbReference type="RefSeq" id="WP_208470513.1">
    <property type="nucleotide sequence ID" value="NZ_JAGFNS010000020.1"/>
</dbReference>
<comment type="caution">
    <text evidence="1">The sequence shown here is derived from an EMBL/GenBank/DDBJ whole genome shotgun (WGS) entry which is preliminary data.</text>
</comment>
<accession>A0ABS3US20</accession>
<protein>
    <submittedName>
        <fullName evidence="1">Uncharacterized protein</fullName>
    </submittedName>
</protein>
<keyword evidence="2" id="KW-1185">Reference proteome</keyword>
<evidence type="ECO:0000313" key="2">
    <source>
        <dbReference type="Proteomes" id="UP000679690"/>
    </source>
</evidence>
<dbReference type="Proteomes" id="UP000679690">
    <property type="component" value="Unassembled WGS sequence"/>
</dbReference>
<name>A0ABS3US20_9ACTN</name>
<sequence>MVRSLALLGWTMGPVPPDFPVEYLIWWRHDRESPPPPSTALLPLRHPEQIDSRPPTDAELDLWVRLGFTPPRE</sequence>
<reference evidence="1 2" key="1">
    <citation type="submission" date="2021-03" db="EMBL/GenBank/DDBJ databases">
        <title>Actinoplanes flavus sp. nov., a novel actinomycete isolated from Coconut Palm rhizosphere soil.</title>
        <authorList>
            <person name="Luo X."/>
        </authorList>
    </citation>
    <scope>NUCLEOTIDE SEQUENCE [LARGE SCALE GENOMIC DNA]</scope>
    <source>
        <strain evidence="1 2">NEAU-H7</strain>
    </source>
</reference>
<dbReference type="EMBL" id="JAGFNS010000020">
    <property type="protein sequence ID" value="MBO3741372.1"/>
    <property type="molecule type" value="Genomic_DNA"/>
</dbReference>
<evidence type="ECO:0000313" key="1">
    <source>
        <dbReference type="EMBL" id="MBO3741372.1"/>
    </source>
</evidence>
<organism evidence="1 2">
    <name type="scientific">Actinoplanes flavus</name>
    <dbReference type="NCBI Taxonomy" id="2820290"/>
    <lineage>
        <taxon>Bacteria</taxon>
        <taxon>Bacillati</taxon>
        <taxon>Actinomycetota</taxon>
        <taxon>Actinomycetes</taxon>
        <taxon>Micromonosporales</taxon>
        <taxon>Micromonosporaceae</taxon>
        <taxon>Actinoplanes</taxon>
    </lineage>
</organism>
<gene>
    <name evidence="1" type="ORF">J5X75_28070</name>
</gene>
<proteinExistence type="predicted"/>